<keyword evidence="3" id="KW-1185">Reference proteome</keyword>
<feature type="region of interest" description="Disordered" evidence="1">
    <location>
        <begin position="1"/>
        <end position="69"/>
    </location>
</feature>
<sequence length="202" mass="22494">MSSADPKSPSSTIKQPVKATTARPSRQAKRPRLVESNAEDEVVCLGTELSPKPTSLAPQTPSAPESPGVSIDEEVTFVESKPLSASGTPTTLYTRLFCTLANIYDRSAKYTAALSEAMHQGKVSQDWHEIEPHIAPPPMPPVMRYTLLNDAAFATQMTCYTRYKETLAAISRLEYERNKLTTRLWEFYMERCEDSADEQTDT</sequence>
<dbReference type="EMBL" id="MDYP01000188">
    <property type="protein sequence ID" value="OQD93270.1"/>
    <property type="molecule type" value="Genomic_DNA"/>
</dbReference>
<dbReference type="AlphaFoldDB" id="A0A1V6QVN5"/>
<reference evidence="3" key="1">
    <citation type="journal article" date="2017" name="Nat. Microbiol.">
        <title>Global analysis of biosynthetic gene clusters reveals vast potential of secondary metabolite production in Penicillium species.</title>
        <authorList>
            <person name="Nielsen J.C."/>
            <person name="Grijseels S."/>
            <person name="Prigent S."/>
            <person name="Ji B."/>
            <person name="Dainat J."/>
            <person name="Nielsen K.F."/>
            <person name="Frisvad J.C."/>
            <person name="Workman M."/>
            <person name="Nielsen J."/>
        </authorList>
    </citation>
    <scope>NUCLEOTIDE SEQUENCE [LARGE SCALE GENOMIC DNA]</scope>
    <source>
        <strain evidence="3">IBT 29486</strain>
    </source>
</reference>
<dbReference type="Proteomes" id="UP000191518">
    <property type="component" value="Unassembled WGS sequence"/>
</dbReference>
<comment type="caution">
    <text evidence="2">The sequence shown here is derived from an EMBL/GenBank/DDBJ whole genome shotgun (WGS) entry which is preliminary data.</text>
</comment>
<proteinExistence type="predicted"/>
<organism evidence="2 3">
    <name type="scientific">Penicillium vulpinum</name>
    <dbReference type="NCBI Taxonomy" id="29845"/>
    <lineage>
        <taxon>Eukaryota</taxon>
        <taxon>Fungi</taxon>
        <taxon>Dikarya</taxon>
        <taxon>Ascomycota</taxon>
        <taxon>Pezizomycotina</taxon>
        <taxon>Eurotiomycetes</taxon>
        <taxon>Eurotiomycetidae</taxon>
        <taxon>Eurotiales</taxon>
        <taxon>Aspergillaceae</taxon>
        <taxon>Penicillium</taxon>
    </lineage>
</organism>
<name>A0A1V6QVN5_9EURO</name>
<feature type="compositionally biased region" description="Polar residues" evidence="1">
    <location>
        <begin position="52"/>
        <end position="63"/>
    </location>
</feature>
<feature type="compositionally biased region" description="Polar residues" evidence="1">
    <location>
        <begin position="1"/>
        <end position="14"/>
    </location>
</feature>
<evidence type="ECO:0000313" key="2">
    <source>
        <dbReference type="EMBL" id="OQD93270.1"/>
    </source>
</evidence>
<gene>
    <name evidence="2" type="ORF">PENVUL_c189G05762</name>
</gene>
<evidence type="ECO:0000256" key="1">
    <source>
        <dbReference type="SAM" id="MobiDB-lite"/>
    </source>
</evidence>
<accession>A0A1V6QVN5</accession>
<evidence type="ECO:0000313" key="3">
    <source>
        <dbReference type="Proteomes" id="UP000191518"/>
    </source>
</evidence>
<protein>
    <submittedName>
        <fullName evidence="2">Uncharacterized protein</fullName>
    </submittedName>
</protein>